<sequence>MLPVKSGPPKYILYISCFWLALLFVSCNKNNQLNSKQTSTQADSVFSLIDSASNSKFSYKKHKAFLDRAEAKAAKIKNDSLKAKLFSKIALKYLTLNDSANFRKINLKTIELAKSLNDSLTLAEANWDLAHFFRGEAKTDKAYFHFSEAQNIFEALKMDYESARMLYNMAVTQSDIKDYTGSEINTIKAIEILKPLNQYKRLYYCYNNLGSITKELKDFDRALDYYNTALEYQKKIEAPNNYALSLKNNIGVVYLEQGNYTESIPYFETVLNDVNLSTERPSLYAMALNNLAYSKSKVDPKSDLSPYFRRVIKIQDSIGEIQDISRSYYCFADYYLGKQDTIEAISQVKKALGYAKIASNNDRYLQSLQLLSKLEPQKSSYYTQKYISLNDSLQQVERKARNKFARIRFETDEFIAENEILEREKQLWTGVAVSILLLGLMSYIILDQRSKNQKLRFQQQQQAANQEIFNLMLAQKQKLEEGKKIEQKRISEELHDGVLGKMLGARMVLTGLNKRTGEEAATERKRAIDALQDVEKEVRSISHELSHAAYQNIPNFIHSLKDLLNTVKATGNFDYKFVYNEVFNWDSLDANIKINVYRMIQESLQNCVKHAACKNVIVELSKTNIGFMAKITDDGKGFKKSSRKRGIGLRNISSRIEKINGTYSIDSTPGKGTTVTLEVPLNTEPELTSN</sequence>
<evidence type="ECO:0000256" key="16">
    <source>
        <dbReference type="ARBA" id="ARBA00023014"/>
    </source>
</evidence>
<evidence type="ECO:0000256" key="13">
    <source>
        <dbReference type="ARBA" id="ARBA00022840"/>
    </source>
</evidence>
<keyword evidence="21" id="KW-1133">Transmembrane helix</keyword>
<dbReference type="SMART" id="SM00028">
    <property type="entry name" value="TPR"/>
    <property type="match status" value="5"/>
</dbReference>
<dbReference type="EMBL" id="RCNR01000007">
    <property type="protein sequence ID" value="MUH35273.1"/>
    <property type="molecule type" value="Genomic_DNA"/>
</dbReference>
<dbReference type="Pfam" id="PF07730">
    <property type="entry name" value="HisKA_3"/>
    <property type="match status" value="1"/>
</dbReference>
<dbReference type="PROSITE" id="PS50109">
    <property type="entry name" value="HIS_KIN"/>
    <property type="match status" value="1"/>
</dbReference>
<keyword evidence="16" id="KW-0411">Iron-sulfur</keyword>
<dbReference type="CDD" id="cd16917">
    <property type="entry name" value="HATPase_UhpB-NarQ-NarX-like"/>
    <property type="match status" value="1"/>
</dbReference>
<dbReference type="GO" id="GO:0005524">
    <property type="term" value="F:ATP binding"/>
    <property type="evidence" value="ECO:0007669"/>
    <property type="project" value="UniProtKB-KW"/>
</dbReference>
<dbReference type="InterPro" id="IPR050482">
    <property type="entry name" value="Sensor_HK_TwoCompSys"/>
</dbReference>
<keyword evidence="21" id="KW-0812">Transmembrane</keyword>
<keyword evidence="24" id="KW-1185">Reference proteome</keyword>
<evidence type="ECO:0000256" key="18">
    <source>
        <dbReference type="ARBA" id="ARBA00030800"/>
    </source>
</evidence>
<organism evidence="23 24">
    <name type="scientific">Zobellia amurskyensis</name>
    <dbReference type="NCBI Taxonomy" id="248905"/>
    <lineage>
        <taxon>Bacteria</taxon>
        <taxon>Pseudomonadati</taxon>
        <taxon>Bacteroidota</taxon>
        <taxon>Flavobacteriia</taxon>
        <taxon>Flavobacteriales</taxon>
        <taxon>Flavobacteriaceae</taxon>
        <taxon>Zobellia</taxon>
    </lineage>
</organism>
<dbReference type="Pfam" id="PF13424">
    <property type="entry name" value="TPR_12"/>
    <property type="match status" value="1"/>
</dbReference>
<evidence type="ECO:0000256" key="11">
    <source>
        <dbReference type="ARBA" id="ARBA00022741"/>
    </source>
</evidence>
<evidence type="ECO:0000256" key="17">
    <source>
        <dbReference type="ARBA" id="ARBA00024827"/>
    </source>
</evidence>
<dbReference type="InterPro" id="IPR019734">
    <property type="entry name" value="TPR_rpt"/>
</dbReference>
<dbReference type="SUPFAM" id="SSF55874">
    <property type="entry name" value="ATPase domain of HSP90 chaperone/DNA topoisomerase II/histidine kinase"/>
    <property type="match status" value="1"/>
</dbReference>
<dbReference type="PANTHER" id="PTHR24421">
    <property type="entry name" value="NITRATE/NITRITE SENSOR PROTEIN NARX-RELATED"/>
    <property type="match status" value="1"/>
</dbReference>
<dbReference type="InterPro" id="IPR003594">
    <property type="entry name" value="HATPase_dom"/>
</dbReference>
<dbReference type="GO" id="GO:0016020">
    <property type="term" value="C:membrane"/>
    <property type="evidence" value="ECO:0007669"/>
    <property type="project" value="InterPro"/>
</dbReference>
<evidence type="ECO:0000256" key="21">
    <source>
        <dbReference type="SAM" id="Phobius"/>
    </source>
</evidence>
<dbReference type="GO" id="GO:0051539">
    <property type="term" value="F:4 iron, 4 sulfur cluster binding"/>
    <property type="evidence" value="ECO:0007669"/>
    <property type="project" value="UniProtKB-KW"/>
</dbReference>
<dbReference type="SMART" id="SM00387">
    <property type="entry name" value="HATPase_c"/>
    <property type="match status" value="1"/>
</dbReference>
<keyword evidence="7" id="KW-0963">Cytoplasm</keyword>
<dbReference type="InterPro" id="IPR011990">
    <property type="entry name" value="TPR-like_helical_dom_sf"/>
</dbReference>
<evidence type="ECO:0000313" key="23">
    <source>
        <dbReference type="EMBL" id="MUH35273.1"/>
    </source>
</evidence>
<evidence type="ECO:0000259" key="22">
    <source>
        <dbReference type="PROSITE" id="PS50109"/>
    </source>
</evidence>
<dbReference type="GO" id="GO:0000155">
    <property type="term" value="F:phosphorelay sensor kinase activity"/>
    <property type="evidence" value="ECO:0007669"/>
    <property type="project" value="InterPro"/>
</dbReference>
<keyword evidence="20" id="KW-0175">Coiled coil</keyword>
<keyword evidence="14" id="KW-0408">Iron</keyword>
<dbReference type="RefSeq" id="WP_155599138.1">
    <property type="nucleotide sequence ID" value="NZ_RCNR01000007.1"/>
</dbReference>
<keyword evidence="21" id="KW-0472">Membrane</keyword>
<keyword evidence="11" id="KW-0547">Nucleotide-binding</keyword>
<dbReference type="Pfam" id="PF02518">
    <property type="entry name" value="HATPase_c"/>
    <property type="match status" value="1"/>
</dbReference>
<dbReference type="InterPro" id="IPR005467">
    <property type="entry name" value="His_kinase_dom"/>
</dbReference>
<keyword evidence="12" id="KW-0418">Kinase</keyword>
<name>A0A7X2ZRW3_9FLAO</name>
<comment type="function">
    <text evidence="17">Member of the two-component regulatory system NreB/NreC involved in the control of dissimilatory nitrate/nitrite reduction in response to oxygen. NreB functions as a direct oxygen sensor histidine kinase which is autophosphorylated, in the absence of oxygen, probably at the conserved histidine residue, and transfers its phosphate group probably to a conserved aspartate residue of NreC. NreB/NreC activates the expression of the nitrate (narGHJI) and nitrite (nir) reductase operons, as well as the putative nitrate transporter gene narT.</text>
</comment>
<dbReference type="GO" id="GO:0046872">
    <property type="term" value="F:metal ion binding"/>
    <property type="evidence" value="ECO:0007669"/>
    <property type="project" value="UniProtKB-KW"/>
</dbReference>
<dbReference type="PROSITE" id="PS50005">
    <property type="entry name" value="TPR"/>
    <property type="match status" value="1"/>
</dbReference>
<dbReference type="PRINTS" id="PR00344">
    <property type="entry name" value="BCTRLSENSOR"/>
</dbReference>
<evidence type="ECO:0000256" key="19">
    <source>
        <dbReference type="PROSITE-ProRule" id="PRU00339"/>
    </source>
</evidence>
<keyword evidence="13" id="KW-0067">ATP-binding</keyword>
<keyword evidence="15" id="KW-0902">Two-component regulatory system</keyword>
<keyword evidence="19" id="KW-0802">TPR repeat</keyword>
<evidence type="ECO:0000256" key="9">
    <source>
        <dbReference type="ARBA" id="ARBA00022679"/>
    </source>
</evidence>
<feature type="domain" description="Histidine kinase" evidence="22">
    <location>
        <begin position="596"/>
        <end position="683"/>
    </location>
</feature>
<dbReference type="Gene3D" id="1.25.40.10">
    <property type="entry name" value="Tetratricopeptide repeat domain"/>
    <property type="match status" value="2"/>
</dbReference>
<evidence type="ECO:0000313" key="24">
    <source>
        <dbReference type="Proteomes" id="UP000540519"/>
    </source>
</evidence>
<evidence type="ECO:0000256" key="4">
    <source>
        <dbReference type="ARBA" id="ARBA00012438"/>
    </source>
</evidence>
<feature type="coiled-coil region" evidence="20">
    <location>
        <begin position="517"/>
        <end position="544"/>
    </location>
</feature>
<evidence type="ECO:0000256" key="5">
    <source>
        <dbReference type="ARBA" id="ARBA00017322"/>
    </source>
</evidence>
<proteinExistence type="predicted"/>
<comment type="subcellular location">
    <subcellularLocation>
        <location evidence="3">Cytoplasm</location>
    </subcellularLocation>
</comment>
<reference evidence="23 24" key="1">
    <citation type="journal article" date="2019" name="Mar. Drugs">
        <title>Comparative Genomics and CAZyme Genome Repertoires of Marine Zobellia amurskyensis KMM 3526(T) and Zobellia laminariae KMM 3676(T).</title>
        <authorList>
            <person name="Chernysheva N."/>
            <person name="Bystritskaya E."/>
            <person name="Stenkova A."/>
            <person name="Golovkin I."/>
            <person name="Nedashkovskaya O."/>
            <person name="Isaeva M."/>
        </authorList>
    </citation>
    <scope>NUCLEOTIDE SEQUENCE [LARGE SCALE GENOMIC DNA]</scope>
    <source>
        <strain evidence="23 24">KMM 3526</strain>
    </source>
</reference>
<dbReference type="PANTHER" id="PTHR24421:SF10">
    <property type="entry name" value="NITRATE_NITRITE SENSOR PROTEIN NARQ"/>
    <property type="match status" value="1"/>
</dbReference>
<comment type="caution">
    <text evidence="23">The sequence shown here is derived from an EMBL/GenBank/DDBJ whole genome shotgun (WGS) entry which is preliminary data.</text>
</comment>
<dbReference type="GO" id="GO:0046983">
    <property type="term" value="F:protein dimerization activity"/>
    <property type="evidence" value="ECO:0007669"/>
    <property type="project" value="InterPro"/>
</dbReference>
<dbReference type="AlphaFoldDB" id="A0A7X2ZRW3"/>
<protein>
    <recommendedName>
        <fullName evidence="5">Oxygen sensor histidine kinase NreB</fullName>
        <ecNumber evidence="4">2.7.13.3</ecNumber>
    </recommendedName>
    <alternativeName>
        <fullName evidence="18">Nitrogen regulation protein B</fullName>
    </alternativeName>
</protein>
<dbReference type="EC" id="2.7.13.3" evidence="4"/>
<dbReference type="InterPro" id="IPR036890">
    <property type="entry name" value="HATPase_C_sf"/>
</dbReference>
<keyword evidence="8" id="KW-0597">Phosphoprotein</keyword>
<keyword evidence="6" id="KW-0004">4Fe-4S</keyword>
<dbReference type="GO" id="GO:0005737">
    <property type="term" value="C:cytoplasm"/>
    <property type="evidence" value="ECO:0007669"/>
    <property type="project" value="UniProtKB-SubCell"/>
</dbReference>
<evidence type="ECO:0000256" key="15">
    <source>
        <dbReference type="ARBA" id="ARBA00023012"/>
    </source>
</evidence>
<dbReference type="OrthoDB" id="977000at2"/>
<evidence type="ECO:0000256" key="6">
    <source>
        <dbReference type="ARBA" id="ARBA00022485"/>
    </source>
</evidence>
<gene>
    <name evidence="23" type="ORF">D9O36_05430</name>
</gene>
<keyword evidence="9" id="KW-0808">Transferase</keyword>
<accession>A0A7X2ZRW3</accession>
<evidence type="ECO:0000256" key="7">
    <source>
        <dbReference type="ARBA" id="ARBA00022490"/>
    </source>
</evidence>
<keyword evidence="10" id="KW-0479">Metal-binding</keyword>
<dbReference type="Proteomes" id="UP000540519">
    <property type="component" value="Unassembled WGS sequence"/>
</dbReference>
<evidence type="ECO:0000256" key="1">
    <source>
        <dbReference type="ARBA" id="ARBA00000085"/>
    </source>
</evidence>
<dbReference type="Gene3D" id="3.30.565.10">
    <property type="entry name" value="Histidine kinase-like ATPase, C-terminal domain"/>
    <property type="match status" value="1"/>
</dbReference>
<dbReference type="InterPro" id="IPR004358">
    <property type="entry name" value="Sig_transdc_His_kin-like_C"/>
</dbReference>
<dbReference type="InterPro" id="IPR011712">
    <property type="entry name" value="Sig_transdc_His_kin_sub3_dim/P"/>
</dbReference>
<evidence type="ECO:0000256" key="14">
    <source>
        <dbReference type="ARBA" id="ARBA00023004"/>
    </source>
</evidence>
<evidence type="ECO:0000256" key="20">
    <source>
        <dbReference type="SAM" id="Coils"/>
    </source>
</evidence>
<dbReference type="PROSITE" id="PS51257">
    <property type="entry name" value="PROKAR_LIPOPROTEIN"/>
    <property type="match status" value="1"/>
</dbReference>
<evidence type="ECO:0000256" key="3">
    <source>
        <dbReference type="ARBA" id="ARBA00004496"/>
    </source>
</evidence>
<comment type="catalytic activity">
    <reaction evidence="1">
        <text>ATP + protein L-histidine = ADP + protein N-phospho-L-histidine.</text>
        <dbReference type="EC" id="2.7.13.3"/>
    </reaction>
</comment>
<feature type="transmembrane region" description="Helical" evidence="21">
    <location>
        <begin position="427"/>
        <end position="446"/>
    </location>
</feature>
<evidence type="ECO:0000256" key="2">
    <source>
        <dbReference type="ARBA" id="ARBA00001966"/>
    </source>
</evidence>
<comment type="cofactor">
    <cofactor evidence="2">
        <name>[4Fe-4S] cluster</name>
        <dbReference type="ChEBI" id="CHEBI:49883"/>
    </cofactor>
</comment>
<dbReference type="SUPFAM" id="SSF48452">
    <property type="entry name" value="TPR-like"/>
    <property type="match status" value="1"/>
</dbReference>
<evidence type="ECO:0000256" key="8">
    <source>
        <dbReference type="ARBA" id="ARBA00022553"/>
    </source>
</evidence>
<feature type="repeat" description="TPR" evidence="19">
    <location>
        <begin position="203"/>
        <end position="236"/>
    </location>
</feature>
<evidence type="ECO:0000256" key="12">
    <source>
        <dbReference type="ARBA" id="ARBA00022777"/>
    </source>
</evidence>
<evidence type="ECO:0000256" key="10">
    <source>
        <dbReference type="ARBA" id="ARBA00022723"/>
    </source>
</evidence>